<proteinExistence type="predicted"/>
<dbReference type="Pfam" id="PF00078">
    <property type="entry name" value="RVT_1"/>
    <property type="match status" value="1"/>
</dbReference>
<dbReference type="EMBL" id="JACGWJ010000018">
    <property type="protein sequence ID" value="KAL0349463.1"/>
    <property type="molecule type" value="Genomic_DNA"/>
</dbReference>
<dbReference type="PROSITE" id="PS50878">
    <property type="entry name" value="RT_POL"/>
    <property type="match status" value="1"/>
</dbReference>
<feature type="domain" description="Reverse transcriptase" evidence="1">
    <location>
        <begin position="275"/>
        <end position="552"/>
    </location>
</feature>
<dbReference type="SUPFAM" id="SSF56672">
    <property type="entry name" value="DNA/RNA polymerases"/>
    <property type="match status" value="1"/>
</dbReference>
<dbReference type="Pfam" id="PF03372">
    <property type="entry name" value="Exo_endo_phos"/>
    <property type="match status" value="1"/>
</dbReference>
<accession>A0AAW2P372</accession>
<dbReference type="InterPro" id="IPR043502">
    <property type="entry name" value="DNA/RNA_pol_sf"/>
</dbReference>
<evidence type="ECO:0000259" key="1">
    <source>
        <dbReference type="PROSITE" id="PS50878"/>
    </source>
</evidence>
<dbReference type="CDD" id="cd01650">
    <property type="entry name" value="RT_nLTR_like"/>
    <property type="match status" value="1"/>
</dbReference>
<dbReference type="PANTHER" id="PTHR46890:SF48">
    <property type="entry name" value="RNA-DIRECTED DNA POLYMERASE"/>
    <property type="match status" value="1"/>
</dbReference>
<dbReference type="Gene3D" id="3.60.10.10">
    <property type="entry name" value="Endonuclease/exonuclease/phosphatase"/>
    <property type="match status" value="1"/>
</dbReference>
<gene>
    <name evidence="2" type="ORF">Sradi_4095500</name>
</gene>
<dbReference type="PANTHER" id="PTHR46890">
    <property type="entry name" value="NON-LTR RETROLELEMENT REVERSE TRANSCRIPTASE-LIKE PROTEIN-RELATED"/>
    <property type="match status" value="1"/>
</dbReference>
<dbReference type="AlphaFoldDB" id="A0AAW2P372"/>
<comment type="caution">
    <text evidence="2">The sequence shown here is derived from an EMBL/GenBank/DDBJ whole genome shotgun (WGS) entry which is preliminary data.</text>
</comment>
<evidence type="ECO:0000313" key="2">
    <source>
        <dbReference type="EMBL" id="KAL0349463.1"/>
    </source>
</evidence>
<dbReference type="InterPro" id="IPR000477">
    <property type="entry name" value="RT_dom"/>
</dbReference>
<sequence>MPQSFLCTWVYAKHTRAERRELWDALRNIDQGVEPWLLGGDFNTVLYTSERKGGASPKIRTMEDFGDMMLDCGLQDAGFEGTQFTWSRNRLWQRLDRFIYSHIWNQEFPFTRIQHLTRNVSDHCPLLLSVYQDGRTGPAPFRFQNMWTKHHTFKDCVSTSWQQPINGRGMFKLQQKLYRLKAALKKWNFEVFGNIFQNITKAEQNIKIAEQAYDANPSEANLIAMNRATAELTFALSVEECYWKQKAACPDGFSAHFFQNCWDIIGEDLYEAVLDFFSGSTPPKNFTTTTIVLIPKTETPSTWKDFRPISLCNVTGKILSKLINTQMAPLLPKIISPAQSGFVQGRLISDNILLAQELAHCLGKNGCMNNTIFKLDMEKAYDRVNWNFLYLMLCKVGFPTVWIDMIKKLIENCWFSILLNGEGVGFFKSTRGLRQGDPLSPTLFVIAAECLSRGLELLYQQQPRLTFLSKSNLPISHLAFADDIVIFSKGTRRELKILMDFSNNMNKCFRLKLLPITYLGAPIFKGNKKGILFDDLIQKIRNKITGWEKALLSHGGRLQLIKSVLSAMPTYLLQVLKPPKYVMERIERIFNKFFWGHLGDQRKLIWSSWDSICYPTEEGGLVSGEFKMWFNLSSLKCGGGSETRTRFGLISCWINTVKAVTLFTVKPSYIASANWKRMCRNRKEAENHLFGALGKGNSPSGLITGLATNLCTRYSLSTLGTPLQSMRIGKTILGITANFKKFCQQM</sequence>
<dbReference type="SUPFAM" id="SSF56219">
    <property type="entry name" value="DNase I-like"/>
    <property type="match status" value="1"/>
</dbReference>
<dbReference type="InterPro" id="IPR005135">
    <property type="entry name" value="Endo/exonuclease/phosphatase"/>
</dbReference>
<reference evidence="2" key="2">
    <citation type="journal article" date="2024" name="Plant">
        <title>Genomic evolution and insights into agronomic trait innovations of Sesamum species.</title>
        <authorList>
            <person name="Miao H."/>
            <person name="Wang L."/>
            <person name="Qu L."/>
            <person name="Liu H."/>
            <person name="Sun Y."/>
            <person name="Le M."/>
            <person name="Wang Q."/>
            <person name="Wei S."/>
            <person name="Zheng Y."/>
            <person name="Lin W."/>
            <person name="Duan Y."/>
            <person name="Cao H."/>
            <person name="Xiong S."/>
            <person name="Wang X."/>
            <person name="Wei L."/>
            <person name="Li C."/>
            <person name="Ma Q."/>
            <person name="Ju M."/>
            <person name="Zhao R."/>
            <person name="Li G."/>
            <person name="Mu C."/>
            <person name="Tian Q."/>
            <person name="Mei H."/>
            <person name="Zhang T."/>
            <person name="Gao T."/>
            <person name="Zhang H."/>
        </authorList>
    </citation>
    <scope>NUCLEOTIDE SEQUENCE</scope>
    <source>
        <strain evidence="2">G02</strain>
    </source>
</reference>
<organism evidence="2">
    <name type="scientific">Sesamum radiatum</name>
    <name type="common">Black benniseed</name>
    <dbReference type="NCBI Taxonomy" id="300843"/>
    <lineage>
        <taxon>Eukaryota</taxon>
        <taxon>Viridiplantae</taxon>
        <taxon>Streptophyta</taxon>
        <taxon>Embryophyta</taxon>
        <taxon>Tracheophyta</taxon>
        <taxon>Spermatophyta</taxon>
        <taxon>Magnoliopsida</taxon>
        <taxon>eudicotyledons</taxon>
        <taxon>Gunneridae</taxon>
        <taxon>Pentapetalae</taxon>
        <taxon>asterids</taxon>
        <taxon>lamiids</taxon>
        <taxon>Lamiales</taxon>
        <taxon>Pedaliaceae</taxon>
        <taxon>Sesamum</taxon>
    </lineage>
</organism>
<dbReference type="GO" id="GO:0003824">
    <property type="term" value="F:catalytic activity"/>
    <property type="evidence" value="ECO:0007669"/>
    <property type="project" value="InterPro"/>
</dbReference>
<dbReference type="InterPro" id="IPR052343">
    <property type="entry name" value="Retrotransposon-Effector_Assoc"/>
</dbReference>
<reference evidence="2" key="1">
    <citation type="submission" date="2020-06" db="EMBL/GenBank/DDBJ databases">
        <authorList>
            <person name="Li T."/>
            <person name="Hu X."/>
            <person name="Zhang T."/>
            <person name="Song X."/>
            <person name="Zhang H."/>
            <person name="Dai N."/>
            <person name="Sheng W."/>
            <person name="Hou X."/>
            <person name="Wei L."/>
        </authorList>
    </citation>
    <scope>NUCLEOTIDE SEQUENCE</scope>
    <source>
        <strain evidence="2">G02</strain>
        <tissue evidence="2">Leaf</tissue>
    </source>
</reference>
<protein>
    <submittedName>
        <fullName evidence="2">Transposon TX1 uncharacterized protein</fullName>
    </submittedName>
</protein>
<dbReference type="InterPro" id="IPR036691">
    <property type="entry name" value="Endo/exonu/phosph_ase_sf"/>
</dbReference>
<name>A0AAW2P372_SESRA</name>